<dbReference type="Pfam" id="PF04264">
    <property type="entry name" value="YceI"/>
    <property type="match status" value="1"/>
</dbReference>
<dbReference type="InterPro" id="IPR036761">
    <property type="entry name" value="TTHA0802/YceI-like_sf"/>
</dbReference>
<dbReference type="SUPFAM" id="SSF101874">
    <property type="entry name" value="YceI-like"/>
    <property type="match status" value="1"/>
</dbReference>
<reference evidence="3" key="1">
    <citation type="journal article" date="2019" name="Int. J. Syst. Evol. Microbiol.">
        <title>The Global Catalogue of Microorganisms (GCM) 10K type strain sequencing project: providing services to taxonomists for standard genome sequencing and annotation.</title>
        <authorList>
            <consortium name="The Broad Institute Genomics Platform"/>
            <consortium name="The Broad Institute Genome Sequencing Center for Infectious Disease"/>
            <person name="Wu L."/>
            <person name="Ma J."/>
        </authorList>
    </citation>
    <scope>NUCLEOTIDE SEQUENCE [LARGE SCALE GENOMIC DNA]</scope>
    <source>
        <strain evidence="3">JCM 18287</strain>
    </source>
</reference>
<accession>A0ABP9H6V8</accession>
<evidence type="ECO:0000259" key="1">
    <source>
        <dbReference type="SMART" id="SM00867"/>
    </source>
</evidence>
<name>A0ABP9H6V8_9FLAO</name>
<organism evidence="2 3">
    <name type="scientific">Algibacter aquimarinus</name>
    <dbReference type="NCBI Taxonomy" id="1136748"/>
    <lineage>
        <taxon>Bacteria</taxon>
        <taxon>Pseudomonadati</taxon>
        <taxon>Bacteroidota</taxon>
        <taxon>Flavobacteriia</taxon>
        <taxon>Flavobacteriales</taxon>
        <taxon>Flavobacteriaceae</taxon>
        <taxon>Algibacter</taxon>
    </lineage>
</organism>
<evidence type="ECO:0000313" key="2">
    <source>
        <dbReference type="EMBL" id="GAA4962500.1"/>
    </source>
</evidence>
<dbReference type="SMART" id="SM00867">
    <property type="entry name" value="YceI"/>
    <property type="match status" value="1"/>
</dbReference>
<dbReference type="RefSeq" id="WP_345164859.1">
    <property type="nucleotide sequence ID" value="NZ_BAABJK010000004.1"/>
</dbReference>
<dbReference type="Proteomes" id="UP001501692">
    <property type="component" value="Unassembled WGS sequence"/>
</dbReference>
<keyword evidence="3" id="KW-1185">Reference proteome</keyword>
<dbReference type="PANTHER" id="PTHR34406:SF1">
    <property type="entry name" value="PROTEIN YCEI"/>
    <property type="match status" value="1"/>
</dbReference>
<proteinExistence type="predicted"/>
<sequence>MKLSKSLAILLFISLTLQSFGQIKKINIEKSLLNWTGKAAFSSYTLTGHIKPKRGEIEIKNDRIIALTMVIDMKSINHEYKDLVKHLKSKDFFEVKKFEEANFELTKPSAIKDNIAVLTGNMTIKNVTYQESITINLQDNYNSISFKTLLDRTKYGIKFNSPNFFKKLKENAIADEFKLEGTLNLEVN</sequence>
<comment type="caution">
    <text evidence="2">The sequence shown here is derived from an EMBL/GenBank/DDBJ whole genome shotgun (WGS) entry which is preliminary data.</text>
</comment>
<evidence type="ECO:0000313" key="3">
    <source>
        <dbReference type="Proteomes" id="UP001501692"/>
    </source>
</evidence>
<dbReference type="EMBL" id="BAABJK010000004">
    <property type="protein sequence ID" value="GAA4962500.1"/>
    <property type="molecule type" value="Genomic_DNA"/>
</dbReference>
<dbReference type="PANTHER" id="PTHR34406">
    <property type="entry name" value="PROTEIN YCEI"/>
    <property type="match status" value="1"/>
</dbReference>
<feature type="domain" description="Lipid/polyisoprenoid-binding YceI-like" evidence="1">
    <location>
        <begin position="25"/>
        <end position="182"/>
    </location>
</feature>
<dbReference type="InterPro" id="IPR007372">
    <property type="entry name" value="Lipid/polyisoprenoid-bd_YceI"/>
</dbReference>
<gene>
    <name evidence="2" type="ORF">GCM10023315_08380</name>
</gene>
<dbReference type="Gene3D" id="2.40.128.110">
    <property type="entry name" value="Lipid/polyisoprenoid-binding, YceI-like"/>
    <property type="match status" value="1"/>
</dbReference>
<protein>
    <recommendedName>
        <fullName evidence="1">Lipid/polyisoprenoid-binding YceI-like domain-containing protein</fullName>
    </recommendedName>
</protein>